<dbReference type="KEGG" id="pda:103715303"/>
<dbReference type="InterPro" id="IPR034347">
    <property type="entry name" value="GST_Phi_C"/>
</dbReference>
<dbReference type="PANTHER" id="PTHR43900">
    <property type="entry name" value="GLUTATHIONE S-TRANSFERASE RHO"/>
    <property type="match status" value="1"/>
</dbReference>
<protein>
    <recommendedName>
        <fullName evidence="2">glutathione transferase</fullName>
        <ecNumber evidence="2">2.5.1.18</ecNumber>
    </recommendedName>
</protein>
<evidence type="ECO:0000313" key="8">
    <source>
        <dbReference type="RefSeq" id="XP_026663569.2"/>
    </source>
</evidence>
<dbReference type="SUPFAM" id="SSF47616">
    <property type="entry name" value="GST C-terminal domain-like"/>
    <property type="match status" value="1"/>
</dbReference>
<dbReference type="PROSITE" id="PS50404">
    <property type="entry name" value="GST_NTER"/>
    <property type="match status" value="1"/>
</dbReference>
<evidence type="ECO:0000256" key="1">
    <source>
        <dbReference type="ARBA" id="ARBA00010128"/>
    </source>
</evidence>
<dbReference type="InterPro" id="IPR036249">
    <property type="entry name" value="Thioredoxin-like_sf"/>
</dbReference>
<keyword evidence="7" id="KW-1185">Reference proteome</keyword>
<reference evidence="8" key="2">
    <citation type="submission" date="2025-08" db="UniProtKB">
        <authorList>
            <consortium name="RefSeq"/>
        </authorList>
    </citation>
    <scope>IDENTIFICATION</scope>
    <source>
        <tissue evidence="8">Young leaves</tissue>
    </source>
</reference>
<dbReference type="GO" id="GO:0006749">
    <property type="term" value="P:glutathione metabolic process"/>
    <property type="evidence" value="ECO:0007669"/>
    <property type="project" value="TreeGrafter"/>
</dbReference>
<dbReference type="SUPFAM" id="SSF52833">
    <property type="entry name" value="Thioredoxin-like"/>
    <property type="match status" value="1"/>
</dbReference>
<dbReference type="GO" id="GO:0005737">
    <property type="term" value="C:cytoplasm"/>
    <property type="evidence" value="ECO:0007669"/>
    <property type="project" value="TreeGrafter"/>
</dbReference>
<dbReference type="InterPro" id="IPR004046">
    <property type="entry name" value="GST_C"/>
</dbReference>
<evidence type="ECO:0000259" key="5">
    <source>
        <dbReference type="PROSITE" id="PS50404"/>
    </source>
</evidence>
<dbReference type="OrthoDB" id="422574at2759"/>
<dbReference type="Proteomes" id="UP000228380">
    <property type="component" value="Chromosome 3"/>
</dbReference>
<evidence type="ECO:0000259" key="6">
    <source>
        <dbReference type="PROSITE" id="PS50405"/>
    </source>
</evidence>
<dbReference type="InterPro" id="IPR004045">
    <property type="entry name" value="Glutathione_S-Trfase_N"/>
</dbReference>
<dbReference type="GeneID" id="103715303"/>
<dbReference type="Gene3D" id="3.40.30.10">
    <property type="entry name" value="Glutaredoxin"/>
    <property type="match status" value="1"/>
</dbReference>
<dbReference type="InterPro" id="IPR010987">
    <property type="entry name" value="Glutathione-S-Trfase_C-like"/>
</dbReference>
<dbReference type="Pfam" id="PF00043">
    <property type="entry name" value="GST_C"/>
    <property type="match status" value="1"/>
</dbReference>
<reference evidence="7" key="1">
    <citation type="journal article" date="2019" name="Nat. Commun.">
        <title>Genome-wide association mapping of date palm fruit traits.</title>
        <authorList>
            <person name="Hazzouri K.M."/>
            <person name="Gros-Balthazard M."/>
            <person name="Flowers J.M."/>
            <person name="Copetti D."/>
            <person name="Lemansour A."/>
            <person name="Lebrun M."/>
            <person name="Masmoudi K."/>
            <person name="Ferrand S."/>
            <person name="Dhar M.I."/>
            <person name="Fresquez Z.A."/>
            <person name="Rosas U."/>
            <person name="Zhang J."/>
            <person name="Talag J."/>
            <person name="Lee S."/>
            <person name="Kudrna D."/>
            <person name="Powell R.F."/>
            <person name="Leitch I.J."/>
            <person name="Krueger R.R."/>
            <person name="Wing R.A."/>
            <person name="Amiri K.M.A."/>
            <person name="Purugganan M.D."/>
        </authorList>
    </citation>
    <scope>NUCLEOTIDE SEQUENCE [LARGE SCALE GENOMIC DNA]</scope>
    <source>
        <strain evidence="7">cv. Khalas</strain>
    </source>
</reference>
<dbReference type="FunFam" id="1.20.1050.10:FF:000004">
    <property type="entry name" value="Glutathione S-transferase F2"/>
    <property type="match status" value="1"/>
</dbReference>
<proteinExistence type="inferred from homology"/>
<evidence type="ECO:0000313" key="7">
    <source>
        <dbReference type="Proteomes" id="UP000228380"/>
    </source>
</evidence>
<dbReference type="InterPro" id="IPR036282">
    <property type="entry name" value="Glutathione-S-Trfase_C_sf"/>
</dbReference>
<dbReference type="AlphaFoldDB" id="A0A8B8J8S8"/>
<keyword evidence="3" id="KW-0808">Transferase</keyword>
<gene>
    <name evidence="8" type="primary">LOC103715303</name>
</gene>
<evidence type="ECO:0000256" key="4">
    <source>
        <dbReference type="ARBA" id="ARBA00047960"/>
    </source>
</evidence>
<dbReference type="Gene3D" id="1.20.1050.10">
    <property type="match status" value="1"/>
</dbReference>
<dbReference type="RefSeq" id="XP_026663569.2">
    <property type="nucleotide sequence ID" value="XM_026807768.2"/>
</dbReference>
<dbReference type="GO" id="GO:0043295">
    <property type="term" value="F:glutathione binding"/>
    <property type="evidence" value="ECO:0007669"/>
    <property type="project" value="TreeGrafter"/>
</dbReference>
<dbReference type="Pfam" id="PF02798">
    <property type="entry name" value="GST_N"/>
    <property type="match status" value="1"/>
</dbReference>
<feature type="domain" description="GST C-terminal" evidence="6">
    <location>
        <begin position="54"/>
        <end position="178"/>
    </location>
</feature>
<organism evidence="7 8">
    <name type="scientific">Phoenix dactylifera</name>
    <name type="common">Date palm</name>
    <dbReference type="NCBI Taxonomy" id="42345"/>
    <lineage>
        <taxon>Eukaryota</taxon>
        <taxon>Viridiplantae</taxon>
        <taxon>Streptophyta</taxon>
        <taxon>Embryophyta</taxon>
        <taxon>Tracheophyta</taxon>
        <taxon>Spermatophyta</taxon>
        <taxon>Magnoliopsida</taxon>
        <taxon>Liliopsida</taxon>
        <taxon>Arecaceae</taxon>
        <taxon>Coryphoideae</taxon>
        <taxon>Phoeniceae</taxon>
        <taxon>Phoenix</taxon>
    </lineage>
</organism>
<dbReference type="InterPro" id="IPR040079">
    <property type="entry name" value="Glutathione_S-Trfase"/>
</dbReference>
<dbReference type="SFLD" id="SFLDG00358">
    <property type="entry name" value="Main_(cytGST)"/>
    <property type="match status" value="1"/>
</dbReference>
<evidence type="ECO:0000256" key="3">
    <source>
        <dbReference type="ARBA" id="ARBA00022679"/>
    </source>
</evidence>
<dbReference type="PROSITE" id="PS50405">
    <property type="entry name" value="GST_CTER"/>
    <property type="match status" value="1"/>
</dbReference>
<feature type="domain" description="GST N-terminal" evidence="5">
    <location>
        <begin position="1"/>
        <end position="45"/>
    </location>
</feature>
<dbReference type="GO" id="GO:0004364">
    <property type="term" value="F:glutathione transferase activity"/>
    <property type="evidence" value="ECO:0007669"/>
    <property type="project" value="UniProtKB-EC"/>
</dbReference>
<name>A0A8B8J8S8_PHODC</name>
<dbReference type="GO" id="GO:0009636">
    <property type="term" value="P:response to toxic substance"/>
    <property type="evidence" value="ECO:0007669"/>
    <property type="project" value="UniProtKB-ARBA"/>
</dbReference>
<feature type="non-terminal residue" evidence="8">
    <location>
        <position position="1"/>
    </location>
</feature>
<dbReference type="CDD" id="cd03187">
    <property type="entry name" value="GST_C_Phi"/>
    <property type="match status" value="1"/>
</dbReference>
<sequence>LTVILIHISSLQPFGQVPALQDGDIILFESRAINRYIASKYKETGPDLLRSAGGPAEAAAVEVWLAVESQQFGPPVEELVFGAVINPRIGEATDQTAVERQAERLGRVLDVYEERLSKNKYLAGGEFTLADLNHMPYTYFLLRTPQADLVTPRPHVLAWWEDISSRPAWKKTAEVIPI</sequence>
<dbReference type="SFLD" id="SFLDS00019">
    <property type="entry name" value="Glutathione_Transferase_(cytos"/>
    <property type="match status" value="1"/>
</dbReference>
<dbReference type="EC" id="2.5.1.18" evidence="2"/>
<evidence type="ECO:0000256" key="2">
    <source>
        <dbReference type="ARBA" id="ARBA00012452"/>
    </source>
</evidence>
<comment type="similarity">
    <text evidence="1">Belongs to the GST superfamily. Phi family.</text>
</comment>
<comment type="catalytic activity">
    <reaction evidence="4">
        <text>RX + glutathione = an S-substituted glutathione + a halide anion + H(+)</text>
        <dbReference type="Rhea" id="RHEA:16437"/>
        <dbReference type="ChEBI" id="CHEBI:15378"/>
        <dbReference type="ChEBI" id="CHEBI:16042"/>
        <dbReference type="ChEBI" id="CHEBI:17792"/>
        <dbReference type="ChEBI" id="CHEBI:57925"/>
        <dbReference type="ChEBI" id="CHEBI:90779"/>
        <dbReference type="EC" id="2.5.1.18"/>
    </reaction>
</comment>
<dbReference type="PANTHER" id="PTHR43900:SF3">
    <property type="entry name" value="GLUTATHIONE S-TRANSFERASE RHO"/>
    <property type="match status" value="1"/>
</dbReference>
<accession>A0A8B8J8S8</accession>